<dbReference type="InterPro" id="IPR005467">
    <property type="entry name" value="His_kinase_dom"/>
</dbReference>
<evidence type="ECO:0000313" key="10">
    <source>
        <dbReference type="EMBL" id="SHN88050.1"/>
    </source>
</evidence>
<evidence type="ECO:0000256" key="4">
    <source>
        <dbReference type="ARBA" id="ARBA00022679"/>
    </source>
</evidence>
<dbReference type="Gene3D" id="3.30.565.10">
    <property type="entry name" value="Histidine kinase-like ATPase, C-terminal domain"/>
    <property type="match status" value="1"/>
</dbReference>
<name>A0A1M7UYP6_9FIRM</name>
<keyword evidence="11" id="KW-1185">Reference proteome</keyword>
<dbReference type="InterPro" id="IPR036890">
    <property type="entry name" value="HATPase_C_sf"/>
</dbReference>
<accession>A0A1M7UYP6</accession>
<dbReference type="Pfam" id="PF00512">
    <property type="entry name" value="HisKA"/>
    <property type="match status" value="1"/>
</dbReference>
<dbReference type="InterPro" id="IPR004358">
    <property type="entry name" value="Sig_transdc_His_kin-like_C"/>
</dbReference>
<keyword evidence="7" id="KW-0067">ATP-binding</keyword>
<dbReference type="Pfam" id="PF02518">
    <property type="entry name" value="HATPase_c"/>
    <property type="match status" value="1"/>
</dbReference>
<evidence type="ECO:0000256" key="3">
    <source>
        <dbReference type="ARBA" id="ARBA00022553"/>
    </source>
</evidence>
<proteinExistence type="predicted"/>
<dbReference type="Proteomes" id="UP000184010">
    <property type="component" value="Unassembled WGS sequence"/>
</dbReference>
<keyword evidence="5" id="KW-0547">Nucleotide-binding</keyword>
<organism evidence="10 11">
    <name type="scientific">Desulfitobacterium chlororespirans DSM 11544</name>
    <dbReference type="NCBI Taxonomy" id="1121395"/>
    <lineage>
        <taxon>Bacteria</taxon>
        <taxon>Bacillati</taxon>
        <taxon>Bacillota</taxon>
        <taxon>Clostridia</taxon>
        <taxon>Eubacteriales</taxon>
        <taxon>Desulfitobacteriaceae</taxon>
        <taxon>Desulfitobacterium</taxon>
    </lineage>
</organism>
<evidence type="ECO:0000256" key="2">
    <source>
        <dbReference type="ARBA" id="ARBA00012438"/>
    </source>
</evidence>
<dbReference type="Gene3D" id="1.10.287.130">
    <property type="match status" value="1"/>
</dbReference>
<evidence type="ECO:0000256" key="8">
    <source>
        <dbReference type="ARBA" id="ARBA00023012"/>
    </source>
</evidence>
<dbReference type="InterPro" id="IPR003661">
    <property type="entry name" value="HisK_dim/P_dom"/>
</dbReference>
<keyword evidence="4" id="KW-0808">Transferase</keyword>
<dbReference type="AlphaFoldDB" id="A0A1M7UYP6"/>
<keyword evidence="3" id="KW-0597">Phosphoprotein</keyword>
<evidence type="ECO:0000313" key="11">
    <source>
        <dbReference type="Proteomes" id="UP000184010"/>
    </source>
</evidence>
<dbReference type="GO" id="GO:0005524">
    <property type="term" value="F:ATP binding"/>
    <property type="evidence" value="ECO:0007669"/>
    <property type="project" value="UniProtKB-KW"/>
</dbReference>
<protein>
    <recommendedName>
        <fullName evidence="2">histidine kinase</fullName>
        <ecNumber evidence="2">2.7.13.3</ecNumber>
    </recommendedName>
</protein>
<evidence type="ECO:0000259" key="9">
    <source>
        <dbReference type="PROSITE" id="PS50109"/>
    </source>
</evidence>
<dbReference type="RefSeq" id="WP_084078875.1">
    <property type="nucleotide sequence ID" value="NZ_FRDN01000022.1"/>
</dbReference>
<keyword evidence="8" id="KW-0902">Two-component regulatory system</keyword>
<dbReference type="PROSITE" id="PS50109">
    <property type="entry name" value="HIS_KIN"/>
    <property type="match status" value="1"/>
</dbReference>
<evidence type="ECO:0000256" key="6">
    <source>
        <dbReference type="ARBA" id="ARBA00022777"/>
    </source>
</evidence>
<dbReference type="EC" id="2.7.13.3" evidence="2"/>
<evidence type="ECO:0000256" key="5">
    <source>
        <dbReference type="ARBA" id="ARBA00022741"/>
    </source>
</evidence>
<reference evidence="11" key="1">
    <citation type="submission" date="2016-12" db="EMBL/GenBank/DDBJ databases">
        <authorList>
            <person name="Varghese N."/>
            <person name="Submissions S."/>
        </authorList>
    </citation>
    <scope>NUCLEOTIDE SEQUENCE [LARGE SCALE GENOMIC DNA]</scope>
    <source>
        <strain evidence="11">DSM 11544</strain>
    </source>
</reference>
<dbReference type="SUPFAM" id="SSF55874">
    <property type="entry name" value="ATPase domain of HSP90 chaperone/DNA topoisomerase II/histidine kinase"/>
    <property type="match status" value="1"/>
</dbReference>
<keyword evidence="6 10" id="KW-0418">Kinase</keyword>
<dbReference type="SMART" id="SM00388">
    <property type="entry name" value="HisKA"/>
    <property type="match status" value="1"/>
</dbReference>
<evidence type="ECO:0000256" key="7">
    <source>
        <dbReference type="ARBA" id="ARBA00022840"/>
    </source>
</evidence>
<dbReference type="PANTHER" id="PTHR43065">
    <property type="entry name" value="SENSOR HISTIDINE KINASE"/>
    <property type="match status" value="1"/>
</dbReference>
<dbReference type="SMART" id="SM00387">
    <property type="entry name" value="HATPase_c"/>
    <property type="match status" value="1"/>
</dbReference>
<gene>
    <name evidence="10" type="ORF">SAMN02745215_05115</name>
</gene>
<dbReference type="InterPro" id="IPR036097">
    <property type="entry name" value="HisK_dim/P_sf"/>
</dbReference>
<dbReference type="GO" id="GO:0000155">
    <property type="term" value="F:phosphorelay sensor kinase activity"/>
    <property type="evidence" value="ECO:0007669"/>
    <property type="project" value="InterPro"/>
</dbReference>
<dbReference type="STRING" id="1121395.SAMN02745215_05115"/>
<dbReference type="EMBL" id="FRDN01000022">
    <property type="protein sequence ID" value="SHN88050.1"/>
    <property type="molecule type" value="Genomic_DNA"/>
</dbReference>
<dbReference type="SUPFAM" id="SSF47384">
    <property type="entry name" value="Homodimeric domain of signal transducing histidine kinase"/>
    <property type="match status" value="1"/>
</dbReference>
<sequence length="241" mass="26873">MWCPKIFDHVDGAEQKFISEKMRRMEELHTVGQLAAGLSHEIRNPISVVKGFLQMLKGKNDLSLYREYFDLMISEIDRVESMINEFLAFGRLSGGEPVLCNLNEIIRALLPLLQAFASELDKQVLIELTEIPDLELNDKEIRQIIMNLAGNGLEAMTAGGKLTIRTFCADQQVVLAVQDQGEGIPPHILKKLGTPFLTTKEKGTGLGLSVCFEIVAKHQGSIEAQTGENGTIVYVKFPREF</sequence>
<dbReference type="CDD" id="cd00082">
    <property type="entry name" value="HisKA"/>
    <property type="match status" value="1"/>
</dbReference>
<evidence type="ECO:0000256" key="1">
    <source>
        <dbReference type="ARBA" id="ARBA00000085"/>
    </source>
</evidence>
<comment type="catalytic activity">
    <reaction evidence="1">
        <text>ATP + protein L-histidine = ADP + protein N-phospho-L-histidine.</text>
        <dbReference type="EC" id="2.7.13.3"/>
    </reaction>
</comment>
<dbReference type="PANTHER" id="PTHR43065:SF46">
    <property type="entry name" value="C4-DICARBOXYLATE TRANSPORT SENSOR PROTEIN DCTB"/>
    <property type="match status" value="1"/>
</dbReference>
<dbReference type="PRINTS" id="PR00344">
    <property type="entry name" value="BCTRLSENSOR"/>
</dbReference>
<feature type="domain" description="Histidine kinase" evidence="9">
    <location>
        <begin position="37"/>
        <end position="241"/>
    </location>
</feature>
<dbReference type="InterPro" id="IPR003594">
    <property type="entry name" value="HATPase_dom"/>
</dbReference>